<name>A0ABT5NMX4_9PSED</name>
<comment type="caution">
    <text evidence="6">The sequence shown here is derived from an EMBL/GenBank/DDBJ whole genome shotgun (WGS) entry which is preliminary data.</text>
</comment>
<gene>
    <name evidence="6" type="ORF">M5G11_03125</name>
</gene>
<dbReference type="Proteomes" id="UP001148203">
    <property type="component" value="Unassembled WGS sequence"/>
</dbReference>
<evidence type="ECO:0000256" key="1">
    <source>
        <dbReference type="ARBA" id="ARBA00022714"/>
    </source>
</evidence>
<keyword evidence="3" id="KW-0408">Iron</keyword>
<evidence type="ECO:0000256" key="2">
    <source>
        <dbReference type="ARBA" id="ARBA00022723"/>
    </source>
</evidence>
<dbReference type="CDD" id="cd03467">
    <property type="entry name" value="Rieske"/>
    <property type="match status" value="1"/>
</dbReference>
<evidence type="ECO:0000259" key="5">
    <source>
        <dbReference type="PROSITE" id="PS51296"/>
    </source>
</evidence>
<keyword evidence="1" id="KW-0001">2Fe-2S</keyword>
<evidence type="ECO:0000313" key="6">
    <source>
        <dbReference type="EMBL" id="MDD0989522.1"/>
    </source>
</evidence>
<dbReference type="SUPFAM" id="SSF50022">
    <property type="entry name" value="ISP domain"/>
    <property type="match status" value="1"/>
</dbReference>
<keyword evidence="2" id="KW-0479">Metal-binding</keyword>
<evidence type="ECO:0000256" key="4">
    <source>
        <dbReference type="ARBA" id="ARBA00023014"/>
    </source>
</evidence>
<dbReference type="PROSITE" id="PS51296">
    <property type="entry name" value="RIESKE"/>
    <property type="match status" value="1"/>
</dbReference>
<evidence type="ECO:0000313" key="7">
    <source>
        <dbReference type="Proteomes" id="UP001148203"/>
    </source>
</evidence>
<dbReference type="InterPro" id="IPR036922">
    <property type="entry name" value="Rieske_2Fe-2S_sf"/>
</dbReference>
<sequence length="106" mass="11580">MHFLCLSSELPEGRSRGFEVAGNKLLGVRRHGQVYLYRNRCPHRGIPLNWEPGDSVLDATASLLGCAHHGALFLVESGECISGPCEGDALEALECHEDHQGIWLTA</sequence>
<dbReference type="Pfam" id="PF00355">
    <property type="entry name" value="Rieske"/>
    <property type="match status" value="1"/>
</dbReference>
<dbReference type="Gene3D" id="2.102.10.10">
    <property type="entry name" value="Rieske [2Fe-2S] iron-sulphur domain"/>
    <property type="match status" value="1"/>
</dbReference>
<accession>A0ABT5NMX4</accession>
<evidence type="ECO:0000256" key="3">
    <source>
        <dbReference type="ARBA" id="ARBA00023004"/>
    </source>
</evidence>
<proteinExistence type="predicted"/>
<dbReference type="EMBL" id="JAMDGY010000011">
    <property type="protein sequence ID" value="MDD0989522.1"/>
    <property type="molecule type" value="Genomic_DNA"/>
</dbReference>
<reference evidence="6 7" key="1">
    <citation type="submission" date="2022-05" db="EMBL/GenBank/DDBJ databases">
        <title>Novel Pseudomonas spp. Isolated from a Rainbow Trout Aquaculture Facility.</title>
        <authorList>
            <person name="Testerman T."/>
            <person name="Graf J."/>
        </authorList>
    </citation>
    <scope>NUCLEOTIDE SEQUENCE [LARGE SCALE GENOMIC DNA]</scope>
    <source>
        <strain evidence="6 7">ID681</strain>
    </source>
</reference>
<keyword evidence="7" id="KW-1185">Reference proteome</keyword>
<dbReference type="PANTHER" id="PTHR40261">
    <property type="match status" value="1"/>
</dbReference>
<feature type="domain" description="Rieske" evidence="5">
    <location>
        <begin position="2"/>
        <end position="104"/>
    </location>
</feature>
<organism evidence="6 7">
    <name type="scientific">Pseudomonas fontis</name>
    <dbReference type="NCBI Taxonomy" id="2942633"/>
    <lineage>
        <taxon>Bacteria</taxon>
        <taxon>Pseudomonadati</taxon>
        <taxon>Pseudomonadota</taxon>
        <taxon>Gammaproteobacteria</taxon>
        <taxon>Pseudomonadales</taxon>
        <taxon>Pseudomonadaceae</taxon>
        <taxon>Pseudomonas</taxon>
    </lineage>
</organism>
<dbReference type="InterPro" id="IPR017941">
    <property type="entry name" value="Rieske_2Fe-2S"/>
</dbReference>
<protein>
    <submittedName>
        <fullName evidence="6">Rieske (2Fe-2S) protein</fullName>
    </submittedName>
</protein>
<dbReference type="RefSeq" id="WP_273909670.1">
    <property type="nucleotide sequence ID" value="NZ_JAMDGX010000016.1"/>
</dbReference>
<keyword evidence="4" id="KW-0411">Iron-sulfur</keyword>
<dbReference type="PANTHER" id="PTHR40261:SF1">
    <property type="entry name" value="RIESKE DOMAIN-CONTAINING PROTEIN"/>
    <property type="match status" value="1"/>
</dbReference>